<dbReference type="RefSeq" id="WP_379575984.1">
    <property type="nucleotide sequence ID" value="NZ_JBHUFV010000047.1"/>
</dbReference>
<reference evidence="5" key="1">
    <citation type="journal article" date="2019" name="Int. J. Syst. Evol. Microbiol.">
        <title>The Global Catalogue of Microorganisms (GCM) 10K type strain sequencing project: providing services to taxonomists for standard genome sequencing and annotation.</title>
        <authorList>
            <consortium name="The Broad Institute Genomics Platform"/>
            <consortium name="The Broad Institute Genome Sequencing Center for Infectious Disease"/>
            <person name="Wu L."/>
            <person name="Ma J."/>
        </authorList>
    </citation>
    <scope>NUCLEOTIDE SEQUENCE [LARGE SCALE GENOMIC DNA]</scope>
    <source>
        <strain evidence="5">ICMP 6774ER</strain>
    </source>
</reference>
<dbReference type="Pfam" id="PF13508">
    <property type="entry name" value="Acetyltransf_7"/>
    <property type="match status" value="1"/>
</dbReference>
<dbReference type="Gene3D" id="3.40.630.30">
    <property type="match status" value="1"/>
</dbReference>
<dbReference type="SUPFAM" id="SSF55729">
    <property type="entry name" value="Acyl-CoA N-acyltransferases (Nat)"/>
    <property type="match status" value="1"/>
</dbReference>
<proteinExistence type="predicted"/>
<dbReference type="InterPro" id="IPR050832">
    <property type="entry name" value="Bact_Acetyltransf"/>
</dbReference>
<evidence type="ECO:0000256" key="2">
    <source>
        <dbReference type="ARBA" id="ARBA00023315"/>
    </source>
</evidence>
<dbReference type="CDD" id="cd04301">
    <property type="entry name" value="NAT_SF"/>
    <property type="match status" value="1"/>
</dbReference>
<protein>
    <submittedName>
        <fullName evidence="4">GNAT family N-acetyltransferase</fullName>
        <ecNumber evidence="4">2.3.-.-</ecNumber>
    </submittedName>
</protein>
<evidence type="ECO:0000313" key="5">
    <source>
        <dbReference type="Proteomes" id="UP001597368"/>
    </source>
</evidence>
<evidence type="ECO:0000313" key="4">
    <source>
        <dbReference type="EMBL" id="MFD1935872.1"/>
    </source>
</evidence>
<dbReference type="EMBL" id="JBHUFV010000047">
    <property type="protein sequence ID" value="MFD1935872.1"/>
    <property type="molecule type" value="Genomic_DNA"/>
</dbReference>
<dbReference type="EC" id="2.3.-.-" evidence="4"/>
<dbReference type="GO" id="GO:0016746">
    <property type="term" value="F:acyltransferase activity"/>
    <property type="evidence" value="ECO:0007669"/>
    <property type="project" value="UniProtKB-KW"/>
</dbReference>
<dbReference type="Proteomes" id="UP001597368">
    <property type="component" value="Unassembled WGS sequence"/>
</dbReference>
<evidence type="ECO:0000256" key="1">
    <source>
        <dbReference type="ARBA" id="ARBA00022679"/>
    </source>
</evidence>
<keyword evidence="1 4" id="KW-0808">Transferase</keyword>
<keyword evidence="5" id="KW-1185">Reference proteome</keyword>
<dbReference type="PROSITE" id="PS51186">
    <property type="entry name" value="GNAT"/>
    <property type="match status" value="1"/>
</dbReference>
<dbReference type="PANTHER" id="PTHR43877">
    <property type="entry name" value="AMINOALKYLPHOSPHONATE N-ACETYLTRANSFERASE-RELATED-RELATED"/>
    <property type="match status" value="1"/>
</dbReference>
<dbReference type="InterPro" id="IPR000182">
    <property type="entry name" value="GNAT_dom"/>
</dbReference>
<keyword evidence="2 4" id="KW-0012">Acyltransferase</keyword>
<gene>
    <name evidence="4" type="ORF">ACFSKW_30815</name>
</gene>
<evidence type="ECO:0000259" key="3">
    <source>
        <dbReference type="PROSITE" id="PS51186"/>
    </source>
</evidence>
<comment type="caution">
    <text evidence="4">The sequence shown here is derived from an EMBL/GenBank/DDBJ whole genome shotgun (WGS) entry which is preliminary data.</text>
</comment>
<dbReference type="InterPro" id="IPR016181">
    <property type="entry name" value="Acyl_CoA_acyltransferase"/>
</dbReference>
<accession>A0ABW4T3A7</accession>
<organism evidence="4 5">
    <name type="scientific">Nonomuraea mangrovi</name>
    <dbReference type="NCBI Taxonomy" id="2316207"/>
    <lineage>
        <taxon>Bacteria</taxon>
        <taxon>Bacillati</taxon>
        <taxon>Actinomycetota</taxon>
        <taxon>Actinomycetes</taxon>
        <taxon>Streptosporangiales</taxon>
        <taxon>Streptosporangiaceae</taxon>
        <taxon>Nonomuraea</taxon>
    </lineage>
</organism>
<sequence>MTLREASAGDAEPIADAFLAARAEMTYLPRLHTDEETRWWIANLVLPSHEVWVACAGTRVVGFAAVREGWLEHLYLAPAAQGAGVGTALLERARQGMSTLDLHVFQANGGAIRFYERHGFTLVATGNENEEGLPDAHYRWTA</sequence>
<feature type="domain" description="N-acetyltransferase" evidence="3">
    <location>
        <begin position="1"/>
        <end position="142"/>
    </location>
</feature>
<name>A0ABW4T3A7_9ACTN</name>